<dbReference type="EMBL" id="AP018516">
    <property type="protein sequence ID" value="BBC81898.1"/>
    <property type="molecule type" value="Genomic_DNA"/>
</dbReference>
<dbReference type="KEGG" id="aot:AcetOri_orf00294p"/>
<organism evidence="1 2">
    <name type="scientific">Acetobacter orientalis</name>
    <dbReference type="NCBI Taxonomy" id="146474"/>
    <lineage>
        <taxon>Bacteria</taxon>
        <taxon>Pseudomonadati</taxon>
        <taxon>Pseudomonadota</taxon>
        <taxon>Alphaproteobacteria</taxon>
        <taxon>Acetobacterales</taxon>
        <taxon>Acetobacteraceae</taxon>
        <taxon>Acetobacter</taxon>
    </lineage>
</organism>
<evidence type="ECO:0000313" key="2">
    <source>
        <dbReference type="Proteomes" id="UP000270034"/>
    </source>
</evidence>
<keyword evidence="1" id="KW-0614">Plasmid</keyword>
<geneLocation type="plasmid" evidence="2">
    <name>paof1 fan1 dna</name>
</geneLocation>
<evidence type="ECO:0000313" key="1">
    <source>
        <dbReference type="EMBL" id="BBC81898.1"/>
    </source>
</evidence>
<dbReference type="Proteomes" id="UP000270034">
    <property type="component" value="Plasmid pAOF1"/>
</dbReference>
<gene>
    <name evidence="1" type="ORF">AcetOrient_orf00294p</name>
</gene>
<sequence>MATLCKARLFLRGRLPLLAGHGALVSTHAPVDVHNGPRAHSPVRIFCVDGPHLARRIPHGAGAPDRPPSPAPAALETKGLRMISLERLIDALASLLETRGYHITLSATDATALTPRRLLAPDCLLPVLVRMAEEIWKQRAGQISFGLAIEPDGQALCGQRLRAIHHAPLSLIVLFTDQTLQAVADPQGVITVEGLERHAEALCGATASQPTTV</sequence>
<accession>A0A2Z5ZMM9</accession>
<protein>
    <submittedName>
        <fullName evidence="1">Type IV secretion protein IcmT</fullName>
    </submittedName>
</protein>
<proteinExistence type="predicted"/>
<reference evidence="1 2" key="1">
    <citation type="submission" date="2018-02" db="EMBL/GenBank/DDBJ databases">
        <title>Acetobacter orientalis genome.</title>
        <authorList>
            <person name="Nakashima N."/>
            <person name="Tamura T."/>
        </authorList>
    </citation>
    <scope>NUCLEOTIDE SEQUENCE [LARGE SCALE GENOMIC DNA]</scope>
    <source>
        <strain evidence="1 2">FAN1</strain>
        <plasmid evidence="2">paof1 fan1 dna</plasmid>
    </source>
</reference>
<dbReference type="AlphaFoldDB" id="A0A2Z5ZMM9"/>
<name>A0A2Z5ZMM9_9PROT</name>